<dbReference type="KEGG" id="sgbi:P3F81_08510"/>
<evidence type="ECO:0000256" key="3">
    <source>
        <dbReference type="ARBA" id="ARBA00022553"/>
    </source>
</evidence>
<dbReference type="PROSITE" id="PS50109">
    <property type="entry name" value="HIS_KIN"/>
    <property type="match status" value="1"/>
</dbReference>
<dbReference type="Pfam" id="PF00989">
    <property type="entry name" value="PAS"/>
    <property type="match status" value="1"/>
</dbReference>
<dbReference type="AlphaFoldDB" id="A0A9Y2AGZ6"/>
<dbReference type="CDD" id="cd00130">
    <property type="entry name" value="PAS"/>
    <property type="match status" value="1"/>
</dbReference>
<keyword evidence="7 10" id="KW-0067">ATP-binding</keyword>
<evidence type="ECO:0000313" key="11">
    <source>
        <dbReference type="Proteomes" id="UP001243623"/>
    </source>
</evidence>
<comment type="catalytic activity">
    <reaction evidence="1">
        <text>ATP + protein L-histidine = ADP + protein N-phospho-L-histidine.</text>
        <dbReference type="EC" id="2.7.13.3"/>
    </reaction>
</comment>
<dbReference type="GO" id="GO:0005524">
    <property type="term" value="F:ATP binding"/>
    <property type="evidence" value="ECO:0007669"/>
    <property type="project" value="UniProtKB-KW"/>
</dbReference>
<keyword evidence="8" id="KW-0902">Two-component regulatory system</keyword>
<reference evidence="10" key="1">
    <citation type="submission" date="2023-03" db="EMBL/GenBank/DDBJ databases">
        <title>Selenobaculum gbiensis gen. nov. sp. nov., a new bacterium isolated from the gut microbiota of IBD patient.</title>
        <authorList>
            <person name="Yeo S."/>
            <person name="Park H."/>
            <person name="Huh C.S."/>
        </authorList>
    </citation>
    <scope>NUCLEOTIDE SEQUENCE</scope>
    <source>
        <strain evidence="10">ICN-92133</strain>
    </source>
</reference>
<dbReference type="PRINTS" id="PR00344">
    <property type="entry name" value="BCTRLSENSOR"/>
</dbReference>
<dbReference type="InterPro" id="IPR000014">
    <property type="entry name" value="PAS"/>
</dbReference>
<dbReference type="SUPFAM" id="SSF47384">
    <property type="entry name" value="Homodimeric domain of signal transducing histidine kinase"/>
    <property type="match status" value="1"/>
</dbReference>
<dbReference type="InterPro" id="IPR035965">
    <property type="entry name" value="PAS-like_dom_sf"/>
</dbReference>
<keyword evidence="5" id="KW-0547">Nucleotide-binding</keyword>
<dbReference type="InterPro" id="IPR013767">
    <property type="entry name" value="PAS_fold"/>
</dbReference>
<evidence type="ECO:0000313" key="10">
    <source>
        <dbReference type="EMBL" id="WIW69957.1"/>
    </source>
</evidence>
<dbReference type="InterPro" id="IPR036097">
    <property type="entry name" value="HisK_dim/P_sf"/>
</dbReference>
<dbReference type="InterPro" id="IPR003661">
    <property type="entry name" value="HisK_dim/P_dom"/>
</dbReference>
<feature type="domain" description="Histidine kinase" evidence="9">
    <location>
        <begin position="160"/>
        <end position="364"/>
    </location>
</feature>
<protein>
    <recommendedName>
        <fullName evidence="2">histidine kinase</fullName>
        <ecNumber evidence="2">2.7.13.3</ecNumber>
    </recommendedName>
</protein>
<dbReference type="SMART" id="SM00387">
    <property type="entry name" value="HATPase_c"/>
    <property type="match status" value="1"/>
</dbReference>
<evidence type="ECO:0000256" key="7">
    <source>
        <dbReference type="ARBA" id="ARBA00022840"/>
    </source>
</evidence>
<keyword evidence="6" id="KW-0418">Kinase</keyword>
<dbReference type="EC" id="2.7.13.3" evidence="2"/>
<dbReference type="NCBIfam" id="TIGR00229">
    <property type="entry name" value="sensory_box"/>
    <property type="match status" value="1"/>
</dbReference>
<dbReference type="GO" id="GO:0000155">
    <property type="term" value="F:phosphorelay sensor kinase activity"/>
    <property type="evidence" value="ECO:0007669"/>
    <property type="project" value="InterPro"/>
</dbReference>
<name>A0A9Y2AGZ6_9FIRM</name>
<keyword evidence="4" id="KW-0808">Transferase</keyword>
<dbReference type="GO" id="GO:0006355">
    <property type="term" value="P:regulation of DNA-templated transcription"/>
    <property type="evidence" value="ECO:0007669"/>
    <property type="project" value="InterPro"/>
</dbReference>
<evidence type="ECO:0000256" key="6">
    <source>
        <dbReference type="ARBA" id="ARBA00022777"/>
    </source>
</evidence>
<evidence type="ECO:0000256" key="4">
    <source>
        <dbReference type="ARBA" id="ARBA00022679"/>
    </source>
</evidence>
<dbReference type="InterPro" id="IPR004358">
    <property type="entry name" value="Sig_transdc_His_kin-like_C"/>
</dbReference>
<accession>A0A9Y2AGZ6</accession>
<dbReference type="InterPro" id="IPR003594">
    <property type="entry name" value="HATPase_dom"/>
</dbReference>
<keyword evidence="11" id="KW-1185">Reference proteome</keyword>
<gene>
    <name evidence="10" type="ORF">P3F81_08510</name>
</gene>
<dbReference type="SUPFAM" id="SSF55785">
    <property type="entry name" value="PYP-like sensor domain (PAS domain)"/>
    <property type="match status" value="1"/>
</dbReference>
<sequence length="364" mass="41587">MSSAMINELWESTDDFYTQAFEHNPTALLVIDDDIKVLQVNAAYEKLFQVKRKFIIGKKFQSPILSSDCYQHLLYNHRQRYINPGSVPSQYIIDLKFKDNRSLTVYISVTVLPNRQSIISILNMTSVQILQPRSFSSEKNLETEYSYIENLKTTSELAASVGHEIRNPMTSIRGFLQMMQKKSEYNQHKTFFDLMIEELDRANTIITEYLLLARSKPMKPNAENLNDLITRIMPLLKTSVTIINQDINTDLNEIPKFLMNGKEIRQLILNFVRNALEAMPNGGEVKITTKLENENTVLLSISDQGLGIPPEIIKKIGTPFFTTKENGTGLGLAICYNIAIKHNATINIDSSENGTTFYIRFQLK</sequence>
<dbReference type="InterPro" id="IPR005467">
    <property type="entry name" value="His_kinase_dom"/>
</dbReference>
<dbReference type="Gene3D" id="1.10.287.130">
    <property type="match status" value="1"/>
</dbReference>
<dbReference type="SMART" id="SM00091">
    <property type="entry name" value="PAS"/>
    <property type="match status" value="1"/>
</dbReference>
<evidence type="ECO:0000256" key="2">
    <source>
        <dbReference type="ARBA" id="ARBA00012438"/>
    </source>
</evidence>
<dbReference type="PANTHER" id="PTHR43065">
    <property type="entry name" value="SENSOR HISTIDINE KINASE"/>
    <property type="match status" value="1"/>
</dbReference>
<dbReference type="RefSeq" id="WP_147669729.1">
    <property type="nucleotide sequence ID" value="NZ_CP120678.1"/>
</dbReference>
<dbReference type="Pfam" id="PF00512">
    <property type="entry name" value="HisKA"/>
    <property type="match status" value="1"/>
</dbReference>
<dbReference type="InterPro" id="IPR036890">
    <property type="entry name" value="HATPase_C_sf"/>
</dbReference>
<keyword evidence="3" id="KW-0597">Phosphoprotein</keyword>
<evidence type="ECO:0000259" key="9">
    <source>
        <dbReference type="PROSITE" id="PS50109"/>
    </source>
</evidence>
<dbReference type="Gene3D" id="3.30.565.10">
    <property type="entry name" value="Histidine kinase-like ATPase, C-terminal domain"/>
    <property type="match status" value="1"/>
</dbReference>
<dbReference type="Pfam" id="PF02518">
    <property type="entry name" value="HATPase_c"/>
    <property type="match status" value="1"/>
</dbReference>
<proteinExistence type="predicted"/>
<evidence type="ECO:0000256" key="1">
    <source>
        <dbReference type="ARBA" id="ARBA00000085"/>
    </source>
</evidence>
<organism evidence="10 11">
    <name type="scientific">Selenobaculum gibii</name>
    <dbReference type="NCBI Taxonomy" id="3054208"/>
    <lineage>
        <taxon>Bacteria</taxon>
        <taxon>Bacillati</taxon>
        <taxon>Bacillota</taxon>
        <taxon>Negativicutes</taxon>
        <taxon>Selenomonadales</taxon>
        <taxon>Selenomonadaceae</taxon>
        <taxon>Selenobaculum</taxon>
    </lineage>
</organism>
<evidence type="ECO:0000256" key="5">
    <source>
        <dbReference type="ARBA" id="ARBA00022741"/>
    </source>
</evidence>
<dbReference type="SUPFAM" id="SSF55874">
    <property type="entry name" value="ATPase domain of HSP90 chaperone/DNA topoisomerase II/histidine kinase"/>
    <property type="match status" value="1"/>
</dbReference>
<dbReference type="SMART" id="SM00388">
    <property type="entry name" value="HisKA"/>
    <property type="match status" value="1"/>
</dbReference>
<dbReference type="EMBL" id="CP120678">
    <property type="protein sequence ID" value="WIW69957.1"/>
    <property type="molecule type" value="Genomic_DNA"/>
</dbReference>
<dbReference type="Proteomes" id="UP001243623">
    <property type="component" value="Chromosome"/>
</dbReference>
<dbReference type="Gene3D" id="3.30.450.20">
    <property type="entry name" value="PAS domain"/>
    <property type="match status" value="1"/>
</dbReference>
<dbReference type="CDD" id="cd00082">
    <property type="entry name" value="HisKA"/>
    <property type="match status" value="1"/>
</dbReference>
<dbReference type="PANTHER" id="PTHR43065:SF46">
    <property type="entry name" value="C4-DICARBOXYLATE TRANSPORT SENSOR PROTEIN DCTB"/>
    <property type="match status" value="1"/>
</dbReference>
<evidence type="ECO:0000256" key="8">
    <source>
        <dbReference type="ARBA" id="ARBA00023012"/>
    </source>
</evidence>